<proteinExistence type="predicted"/>
<dbReference type="GO" id="GO:0003677">
    <property type="term" value="F:DNA binding"/>
    <property type="evidence" value="ECO:0007669"/>
    <property type="project" value="UniProtKB-KW"/>
</dbReference>
<dbReference type="InParanoid" id="A0A090MDS1"/>
<dbReference type="OrthoDB" id="422005at2759"/>
<dbReference type="Proteomes" id="UP000009170">
    <property type="component" value="Unassembled WGS sequence"/>
</dbReference>
<evidence type="ECO:0000259" key="1">
    <source>
        <dbReference type="PROSITE" id="PS51857"/>
    </source>
</evidence>
<sequence>MADATARVVGTVKWFNATKGFGFIAPNDGSEEVFVHQSALDMGGFRSLWEVRGAELAGETNRRIFDLSEVCD</sequence>
<reference evidence="2 3" key="2">
    <citation type="journal article" date="2014" name="BMC Genomics">
        <title>An improved genome of the model marine alga Ostreococcus tauri unfolds by assessing Illumina de novo assemblies.</title>
        <authorList>
            <person name="Blanc-Mathieu R."/>
            <person name="Verhelst B."/>
            <person name="Derelle E."/>
            <person name="Rombauts S."/>
            <person name="Bouget F.Y."/>
            <person name="Carre I."/>
            <person name="Chateau A."/>
            <person name="Eyre-Walker A."/>
            <person name="Grimsley N."/>
            <person name="Moreau H."/>
            <person name="Piegu B."/>
            <person name="Rivals E."/>
            <person name="Schackwitz W."/>
            <person name="Van de Peer Y."/>
            <person name="Piganeau G."/>
        </authorList>
    </citation>
    <scope>NUCLEOTIDE SEQUENCE [LARGE SCALE GENOMIC DNA]</scope>
    <source>
        <strain evidence="3">OTTH 0595 / CCAP 157/2 / RCC745</strain>
    </source>
</reference>
<dbReference type="STRING" id="70448.A0A090MDS1"/>
<comment type="caution">
    <text evidence="2">The sequence shown here is derived from an EMBL/GenBank/DDBJ whole genome shotgun (WGS) entry which is preliminary data.</text>
</comment>
<dbReference type="AlphaFoldDB" id="A0A090MDS1"/>
<dbReference type="CDD" id="cd04458">
    <property type="entry name" value="CSP_CDS"/>
    <property type="match status" value="1"/>
</dbReference>
<dbReference type="SMART" id="SM00357">
    <property type="entry name" value="CSP"/>
    <property type="match status" value="1"/>
</dbReference>
<dbReference type="PROSITE" id="PS51857">
    <property type="entry name" value="CSD_2"/>
    <property type="match status" value="1"/>
</dbReference>
<dbReference type="EMBL" id="CAID01000002">
    <property type="protein sequence ID" value="CEG01081.1"/>
    <property type="molecule type" value="Genomic_DNA"/>
</dbReference>
<dbReference type="PANTHER" id="PTHR46565">
    <property type="entry name" value="COLD SHOCK DOMAIN PROTEIN 2"/>
    <property type="match status" value="1"/>
</dbReference>
<dbReference type="InterPro" id="IPR002059">
    <property type="entry name" value="CSP_DNA-bd"/>
</dbReference>
<dbReference type="PANTHER" id="PTHR46565:SF21">
    <property type="match status" value="1"/>
</dbReference>
<dbReference type="InterPro" id="IPR011129">
    <property type="entry name" value="CSD"/>
</dbReference>
<dbReference type="SUPFAM" id="SSF50249">
    <property type="entry name" value="Nucleic acid-binding proteins"/>
    <property type="match status" value="1"/>
</dbReference>
<feature type="domain" description="CSD" evidence="1">
    <location>
        <begin position="7"/>
        <end position="72"/>
    </location>
</feature>
<keyword evidence="3" id="KW-1185">Reference proteome</keyword>
<evidence type="ECO:0000313" key="3">
    <source>
        <dbReference type="Proteomes" id="UP000009170"/>
    </source>
</evidence>
<reference evidence="3" key="1">
    <citation type="journal article" date="2006" name="Proc. Natl. Acad. Sci. U.S.A.">
        <title>Genome analysis of the smallest free-living eukaryote Ostreococcus tauri unveils many unique features.</title>
        <authorList>
            <person name="Derelle E."/>
            <person name="Ferraz C."/>
            <person name="Rombauts S."/>
            <person name="Rouze P."/>
            <person name="Worden A.Z."/>
            <person name="Robbens S."/>
            <person name="Partensky F."/>
            <person name="Degroeve S."/>
            <person name="Echeynie S."/>
            <person name="Cooke R."/>
            <person name="Saeys Y."/>
            <person name="Wuyts J."/>
            <person name="Jabbari K."/>
            <person name="Bowler C."/>
            <person name="Panaud O."/>
            <person name="Piegu B."/>
            <person name="Ball S.G."/>
            <person name="Ral J.-P."/>
            <person name="Bouget F.-Y."/>
            <person name="Piganeau G."/>
            <person name="De Baets B."/>
            <person name="Picard A."/>
            <person name="Delseny M."/>
            <person name="Demaille J."/>
            <person name="Van de Peer Y."/>
            <person name="Moreau H."/>
        </authorList>
    </citation>
    <scope>NUCLEOTIDE SEQUENCE [LARGE SCALE GENOMIC DNA]</scope>
    <source>
        <strain evidence="3">OTTH 0595 / CCAP 157/2 / RCC745</strain>
    </source>
</reference>
<dbReference type="PRINTS" id="PR00050">
    <property type="entry name" value="COLDSHOCK"/>
</dbReference>
<name>A0A090MDS1_OSTTA</name>
<evidence type="ECO:0000313" key="2">
    <source>
        <dbReference type="EMBL" id="CEG01081.1"/>
    </source>
</evidence>
<dbReference type="InterPro" id="IPR012340">
    <property type="entry name" value="NA-bd_OB-fold"/>
</dbReference>
<accession>A0A090MDS1</accession>
<dbReference type="KEGG" id="ota:OT_ostta02g03030"/>
<dbReference type="InterPro" id="IPR019844">
    <property type="entry name" value="CSD_CS"/>
</dbReference>
<keyword evidence="2" id="KW-0238">DNA-binding</keyword>
<dbReference type="PROSITE" id="PS00352">
    <property type="entry name" value="CSD_1"/>
    <property type="match status" value="1"/>
</dbReference>
<gene>
    <name evidence="2" type="ORF">OT_ostta02g03030</name>
</gene>
<dbReference type="Gene3D" id="2.40.50.140">
    <property type="entry name" value="Nucleic acid-binding proteins"/>
    <property type="match status" value="1"/>
</dbReference>
<organism evidence="2 3">
    <name type="scientific">Ostreococcus tauri</name>
    <name type="common">Marine green alga</name>
    <dbReference type="NCBI Taxonomy" id="70448"/>
    <lineage>
        <taxon>Eukaryota</taxon>
        <taxon>Viridiplantae</taxon>
        <taxon>Chlorophyta</taxon>
        <taxon>Mamiellophyceae</taxon>
        <taxon>Mamiellales</taxon>
        <taxon>Bathycoccaceae</taxon>
        <taxon>Ostreococcus</taxon>
    </lineage>
</organism>
<dbReference type="RefSeq" id="XP_022840783.1">
    <property type="nucleotide sequence ID" value="XM_022985095.1"/>
</dbReference>
<dbReference type="Pfam" id="PF00313">
    <property type="entry name" value="CSD"/>
    <property type="match status" value="1"/>
</dbReference>
<dbReference type="GeneID" id="34945610"/>
<protein>
    <submittedName>
        <fullName evidence="2">Cold-shock protein, DNA-binding</fullName>
    </submittedName>
</protein>